<dbReference type="NCBIfam" id="NF006667">
    <property type="entry name" value="PRK09212.1"/>
    <property type="match status" value="1"/>
</dbReference>
<comment type="cofactor">
    <cofactor evidence="1">
        <name>thiamine diphosphate</name>
        <dbReference type="ChEBI" id="CHEBI:58937"/>
    </cofactor>
</comment>
<dbReference type="Gene3D" id="3.40.50.920">
    <property type="match status" value="1"/>
</dbReference>
<dbReference type="Proteomes" id="UP000593663">
    <property type="component" value="Chromosome 2"/>
</dbReference>
<dbReference type="PANTHER" id="PTHR43257:SF2">
    <property type="entry name" value="PYRUVATE DEHYDROGENASE E1 COMPONENT SUBUNIT BETA"/>
    <property type="match status" value="1"/>
</dbReference>
<dbReference type="InterPro" id="IPR029061">
    <property type="entry name" value="THDP-binding"/>
</dbReference>
<evidence type="ECO:0000256" key="1">
    <source>
        <dbReference type="ARBA" id="ARBA00001964"/>
    </source>
</evidence>
<evidence type="ECO:0000256" key="3">
    <source>
        <dbReference type="ARBA" id="ARBA00023052"/>
    </source>
</evidence>
<name>A0A7M2GMY8_SPHSA</name>
<dbReference type="GO" id="GO:0016491">
    <property type="term" value="F:oxidoreductase activity"/>
    <property type="evidence" value="ECO:0007669"/>
    <property type="project" value="UniProtKB-KW"/>
</dbReference>
<dbReference type="PANTHER" id="PTHR43257">
    <property type="entry name" value="PYRUVATE DEHYDROGENASE E1 COMPONENT BETA SUBUNIT"/>
    <property type="match status" value="1"/>
</dbReference>
<protein>
    <submittedName>
        <fullName evidence="5">Alpha-ketoacid dehydrogenase subunit beta</fullName>
    </submittedName>
</protein>
<dbReference type="FunFam" id="3.40.50.920:FF:000001">
    <property type="entry name" value="Pyruvate dehydrogenase E1 beta subunit"/>
    <property type="match status" value="1"/>
</dbReference>
<dbReference type="FunFam" id="3.40.50.970:FF:000001">
    <property type="entry name" value="Pyruvate dehydrogenase E1 beta subunit"/>
    <property type="match status" value="1"/>
</dbReference>
<keyword evidence="3" id="KW-0786">Thiamine pyrophosphate</keyword>
<dbReference type="InterPro" id="IPR005475">
    <property type="entry name" value="Transketolase-like_Pyr-bd"/>
</dbReference>
<keyword evidence="2" id="KW-0560">Oxidoreductase</keyword>
<dbReference type="CDD" id="cd07036">
    <property type="entry name" value="TPP_PYR_E1-PDHc-beta_like"/>
    <property type="match status" value="1"/>
</dbReference>
<dbReference type="InterPro" id="IPR009014">
    <property type="entry name" value="Transketo_C/PFOR_II"/>
</dbReference>
<reference evidence="6" key="1">
    <citation type="submission" date="2020-08" db="EMBL/GenBank/DDBJ databases">
        <title>Complete genome sequence of Sphingobium barthaii strain KK22, a high-molecular-weight polycyclic aromatic hydrocarbon-degrading soil bacterium.</title>
        <authorList>
            <person name="Mori J.F."/>
            <person name="Kanaly R.A."/>
        </authorList>
    </citation>
    <scope>NUCLEOTIDE SEQUENCE [LARGE SCALE GENOMIC DNA]</scope>
    <source>
        <strain evidence="6">KK22</strain>
    </source>
</reference>
<dbReference type="Pfam" id="PF02780">
    <property type="entry name" value="Transketolase_C"/>
    <property type="match status" value="1"/>
</dbReference>
<dbReference type="SUPFAM" id="SSF52922">
    <property type="entry name" value="TK C-terminal domain-like"/>
    <property type="match status" value="1"/>
</dbReference>
<dbReference type="RefSeq" id="WP_025548443.1">
    <property type="nucleotide sequence ID" value="NZ_BATN01000022.1"/>
</dbReference>
<dbReference type="Pfam" id="PF02779">
    <property type="entry name" value="Transket_pyr"/>
    <property type="match status" value="1"/>
</dbReference>
<dbReference type="InterPro" id="IPR033248">
    <property type="entry name" value="Transketolase_C"/>
</dbReference>
<evidence type="ECO:0000256" key="2">
    <source>
        <dbReference type="ARBA" id="ARBA00023002"/>
    </source>
</evidence>
<evidence type="ECO:0000313" key="5">
    <source>
        <dbReference type="EMBL" id="QOT74126.1"/>
    </source>
</evidence>
<organism evidence="5 6">
    <name type="scientific">Sphingobium fuliginis (strain ATCC 27551)</name>
    <dbReference type="NCBI Taxonomy" id="336203"/>
    <lineage>
        <taxon>Bacteria</taxon>
        <taxon>Pseudomonadati</taxon>
        <taxon>Pseudomonadota</taxon>
        <taxon>Alphaproteobacteria</taxon>
        <taxon>Sphingomonadales</taxon>
        <taxon>Sphingomonadaceae</taxon>
        <taxon>Sphingobium</taxon>
    </lineage>
</organism>
<proteinExistence type="predicted"/>
<dbReference type="EMBL" id="CP060036">
    <property type="protein sequence ID" value="QOT74126.1"/>
    <property type="molecule type" value="Genomic_DNA"/>
</dbReference>
<sequence length="352" mass="37501">MTGTSVLLAPPRPAKQRKISIAKAITEATAQEMRRDPSVFVMGEDIGLFNGVFGMTTGLLEEFGAERIRDTPISETAFIGAAVGAAAVGQKPIVELMFVDFLGVCFDAIYNLAAKQSFFSGGNVTCPIVITTSVGGGYSDAGQHSQCLYATFAHMPGMKIISPSNAYDAKGLMVSAIRDPNPVIVMAHKALQGVGWLGTVKRTIVHVPEDSYTIPIGEAAIVREGSDVTIVGWASTVHTAIDAADKLKEQGVSAEIIDLRSLVPLDINTILASIRRTGRLVVVDEDYANCGIAGEIVARVSEKAFRDLRSPPARLAYPDMPPPYARALEQNAIPSADGVVEIAMEMISDEQH</sequence>
<dbReference type="SUPFAM" id="SSF52518">
    <property type="entry name" value="Thiamin diphosphate-binding fold (THDP-binding)"/>
    <property type="match status" value="1"/>
</dbReference>
<dbReference type="SMART" id="SM00861">
    <property type="entry name" value="Transket_pyr"/>
    <property type="match status" value="1"/>
</dbReference>
<accession>A0A7M2GMY8</accession>
<feature type="domain" description="Transketolase-like pyrimidine-binding" evidence="4">
    <location>
        <begin position="19"/>
        <end position="194"/>
    </location>
</feature>
<gene>
    <name evidence="5" type="ORF">H5V43_18545</name>
</gene>
<dbReference type="AlphaFoldDB" id="A0A7M2GMY8"/>
<dbReference type="KEGG" id="sbar:H5V43_18545"/>
<evidence type="ECO:0000313" key="6">
    <source>
        <dbReference type="Proteomes" id="UP000593663"/>
    </source>
</evidence>
<dbReference type="Gene3D" id="3.40.50.970">
    <property type="match status" value="1"/>
</dbReference>
<evidence type="ECO:0000259" key="4">
    <source>
        <dbReference type="SMART" id="SM00861"/>
    </source>
</evidence>